<keyword evidence="3" id="KW-0999">Mitochondrion inner membrane</keyword>
<keyword evidence="4" id="KW-0175">Coiled coil</keyword>
<comment type="similarity">
    <text evidence="1 3">Belongs to the CMC family.</text>
</comment>
<evidence type="ECO:0000256" key="1">
    <source>
        <dbReference type="ARBA" id="ARBA00007347"/>
    </source>
</evidence>
<dbReference type="AlphaFoldDB" id="A0A2A9NVM9"/>
<dbReference type="InterPro" id="IPR013892">
    <property type="entry name" value="Cyt_c_biogenesis_Cmc1-like"/>
</dbReference>
<keyword evidence="2" id="KW-1015">Disulfide bond</keyword>
<keyword evidence="3" id="KW-0496">Mitochondrion</keyword>
<evidence type="ECO:0000256" key="4">
    <source>
        <dbReference type="SAM" id="Coils"/>
    </source>
</evidence>
<comment type="subcellular location">
    <subcellularLocation>
        <location evidence="3">Mitochondrion inner membrane</location>
    </subcellularLocation>
</comment>
<organism evidence="5 6">
    <name type="scientific">Amanita thiersii Skay4041</name>
    <dbReference type="NCBI Taxonomy" id="703135"/>
    <lineage>
        <taxon>Eukaryota</taxon>
        <taxon>Fungi</taxon>
        <taxon>Dikarya</taxon>
        <taxon>Basidiomycota</taxon>
        <taxon>Agaricomycotina</taxon>
        <taxon>Agaricomycetes</taxon>
        <taxon>Agaricomycetidae</taxon>
        <taxon>Agaricales</taxon>
        <taxon>Pluteineae</taxon>
        <taxon>Amanitaceae</taxon>
        <taxon>Amanita</taxon>
    </lineage>
</organism>
<dbReference type="GO" id="GO:0005743">
    <property type="term" value="C:mitochondrial inner membrane"/>
    <property type="evidence" value="ECO:0007669"/>
    <property type="project" value="UniProtKB-SubCell"/>
</dbReference>
<evidence type="ECO:0000313" key="5">
    <source>
        <dbReference type="EMBL" id="PFH52361.1"/>
    </source>
</evidence>
<comment type="function">
    <text evidence="3">Required for mitochondrial cytochrome c oxidase (COX) assembly and respiration.</text>
</comment>
<dbReference type="OrthoDB" id="1669814at2759"/>
<dbReference type="STRING" id="703135.A0A2A9NVM9"/>
<reference evidence="5 6" key="1">
    <citation type="submission" date="2014-02" db="EMBL/GenBank/DDBJ databases">
        <title>Transposable element dynamics among asymbiotic and ectomycorrhizal Amanita fungi.</title>
        <authorList>
            <consortium name="DOE Joint Genome Institute"/>
            <person name="Hess J."/>
            <person name="Skrede I."/>
            <person name="Wolfe B."/>
            <person name="LaButti K."/>
            <person name="Ohm R.A."/>
            <person name="Grigoriev I.V."/>
            <person name="Pringle A."/>
        </authorList>
    </citation>
    <scope>NUCLEOTIDE SEQUENCE [LARGE SCALE GENOMIC DNA]</scope>
    <source>
        <strain evidence="5 6">SKay4041</strain>
    </source>
</reference>
<name>A0A2A9NVM9_9AGAR</name>
<sequence>MHPQLSDKRIVCKDFIKALEECHSRGLSRFTGACNRHKDELNHCLRSERLKRSALNREVAKARRAKAEEALKKFHEE</sequence>
<dbReference type="EMBL" id="KZ301979">
    <property type="protein sequence ID" value="PFH52361.1"/>
    <property type="molecule type" value="Genomic_DNA"/>
</dbReference>
<gene>
    <name evidence="5" type="ORF">AMATHDRAFT_140172</name>
</gene>
<keyword evidence="3" id="KW-0472">Membrane</keyword>
<dbReference type="Proteomes" id="UP000242287">
    <property type="component" value="Unassembled WGS sequence"/>
</dbReference>
<evidence type="ECO:0000256" key="2">
    <source>
        <dbReference type="ARBA" id="ARBA00023157"/>
    </source>
</evidence>
<accession>A0A2A9NVM9</accession>
<evidence type="ECO:0000256" key="3">
    <source>
        <dbReference type="RuleBase" id="RU364104"/>
    </source>
</evidence>
<feature type="coiled-coil region" evidence="4">
    <location>
        <begin position="45"/>
        <end position="77"/>
    </location>
</feature>
<protein>
    <recommendedName>
        <fullName evidence="3">COX assembly mitochondrial protein</fullName>
    </recommendedName>
</protein>
<dbReference type="PROSITE" id="PS51808">
    <property type="entry name" value="CHCH"/>
    <property type="match status" value="1"/>
</dbReference>
<evidence type="ECO:0000313" key="6">
    <source>
        <dbReference type="Proteomes" id="UP000242287"/>
    </source>
</evidence>
<dbReference type="Pfam" id="PF08583">
    <property type="entry name" value="Cmc1"/>
    <property type="match status" value="1"/>
</dbReference>
<keyword evidence="3" id="KW-0143">Chaperone</keyword>
<proteinExistence type="inferred from homology"/>
<keyword evidence="6" id="KW-1185">Reference proteome</keyword>